<gene>
    <name evidence="3" type="ORF">SAMN05421594_1595</name>
</gene>
<dbReference type="Gene3D" id="3.60.21.10">
    <property type="match status" value="1"/>
</dbReference>
<comment type="similarity">
    <text evidence="1">Belongs to the metallophosphoesterase superfamily. YfcE family.</text>
</comment>
<keyword evidence="4" id="KW-1185">Reference proteome</keyword>
<dbReference type="PANTHER" id="PTHR42850:SF2">
    <property type="entry name" value="BLL5683 PROTEIN"/>
    <property type="match status" value="1"/>
</dbReference>
<dbReference type="Pfam" id="PF12850">
    <property type="entry name" value="Metallophos_2"/>
    <property type="match status" value="1"/>
</dbReference>
<dbReference type="CDD" id="cd00838">
    <property type="entry name" value="MPP_superfamily"/>
    <property type="match status" value="1"/>
</dbReference>
<dbReference type="EMBL" id="FOVD01000002">
    <property type="protein sequence ID" value="SFN22238.1"/>
    <property type="molecule type" value="Genomic_DNA"/>
</dbReference>
<accession>A0A1I4X8B9</accession>
<dbReference type="InterPro" id="IPR029052">
    <property type="entry name" value="Metallo-depent_PP-like"/>
</dbReference>
<protein>
    <submittedName>
        <fullName evidence="3">Predicted phosphodiesterase</fullName>
    </submittedName>
</protein>
<feature type="domain" description="Calcineurin-like phosphoesterase" evidence="2">
    <location>
        <begin position="9"/>
        <end position="212"/>
    </location>
</feature>
<dbReference type="PIRSF" id="PIRSF000883">
    <property type="entry name" value="Pesterase_MJ0912"/>
    <property type="match status" value="1"/>
</dbReference>
<dbReference type="GO" id="GO:0005737">
    <property type="term" value="C:cytoplasm"/>
    <property type="evidence" value="ECO:0007669"/>
    <property type="project" value="TreeGrafter"/>
</dbReference>
<evidence type="ECO:0000313" key="4">
    <source>
        <dbReference type="Proteomes" id="UP000198769"/>
    </source>
</evidence>
<proteinExistence type="inferred from homology"/>
<sequence>MINRMDMIQIAVFSDVHGNLPALNAVLEDMEKRGIQQKFCLGDLVDFAPWGNEVTEKITHLNIPCLMGNHDERIAFNIPVVPLSKHSQEETEARFIAIDHSKQHITKENKRFLSTLPFHLKLNYKVGKKHWNIQLVHSSLSSNDTYLYESENDEVFTAMLKESRSDVVVMGHTHLSFKKSFENNKWAINCGSVGRSKEENRLASYLVLTMSEEQIIPEIIQIAYPLEETVHAIEESGIPNYYADFLRNEQALML</sequence>
<dbReference type="InterPro" id="IPR011152">
    <property type="entry name" value="Pesterase_MJ0912"/>
</dbReference>
<dbReference type="Proteomes" id="UP000198769">
    <property type="component" value="Unassembled WGS sequence"/>
</dbReference>
<dbReference type="GO" id="GO:0016791">
    <property type="term" value="F:phosphatase activity"/>
    <property type="evidence" value="ECO:0007669"/>
    <property type="project" value="TreeGrafter"/>
</dbReference>
<evidence type="ECO:0000313" key="3">
    <source>
        <dbReference type="EMBL" id="SFN22238.1"/>
    </source>
</evidence>
<name>A0A1I4X8B9_CHROL</name>
<dbReference type="InterPro" id="IPR024654">
    <property type="entry name" value="Calcineurin-like_PHP_lpxH"/>
</dbReference>
<dbReference type="PANTHER" id="PTHR42850">
    <property type="entry name" value="METALLOPHOSPHOESTERASE"/>
    <property type="match status" value="1"/>
</dbReference>
<dbReference type="InterPro" id="IPR050126">
    <property type="entry name" value="Ap4A_hydrolase"/>
</dbReference>
<reference evidence="4" key="1">
    <citation type="submission" date="2016-10" db="EMBL/GenBank/DDBJ databases">
        <authorList>
            <person name="Varghese N."/>
            <person name="Submissions S."/>
        </authorList>
    </citation>
    <scope>NUCLEOTIDE SEQUENCE [LARGE SCALE GENOMIC DNA]</scope>
    <source>
        <strain evidence="4">DSM 25575</strain>
    </source>
</reference>
<dbReference type="AlphaFoldDB" id="A0A1I4X8B9"/>
<evidence type="ECO:0000256" key="1">
    <source>
        <dbReference type="ARBA" id="ARBA00008950"/>
    </source>
</evidence>
<evidence type="ECO:0000259" key="2">
    <source>
        <dbReference type="Pfam" id="PF12850"/>
    </source>
</evidence>
<organism evidence="3 4">
    <name type="scientific">Chryseobacterium oleae</name>
    <dbReference type="NCBI Taxonomy" id="491207"/>
    <lineage>
        <taxon>Bacteria</taxon>
        <taxon>Pseudomonadati</taxon>
        <taxon>Bacteroidota</taxon>
        <taxon>Flavobacteriia</taxon>
        <taxon>Flavobacteriales</taxon>
        <taxon>Weeksellaceae</taxon>
        <taxon>Chryseobacterium group</taxon>
        <taxon>Chryseobacterium</taxon>
    </lineage>
</organism>
<dbReference type="SUPFAM" id="SSF56300">
    <property type="entry name" value="Metallo-dependent phosphatases"/>
    <property type="match status" value="1"/>
</dbReference>